<organism evidence="1 2">
    <name type="scientific">Brassica cretica</name>
    <name type="common">Mustard</name>
    <dbReference type="NCBI Taxonomy" id="69181"/>
    <lineage>
        <taxon>Eukaryota</taxon>
        <taxon>Viridiplantae</taxon>
        <taxon>Streptophyta</taxon>
        <taxon>Embryophyta</taxon>
        <taxon>Tracheophyta</taxon>
        <taxon>Spermatophyta</taxon>
        <taxon>Magnoliopsida</taxon>
        <taxon>eudicotyledons</taxon>
        <taxon>Gunneridae</taxon>
        <taxon>Pentapetalae</taxon>
        <taxon>rosids</taxon>
        <taxon>malvids</taxon>
        <taxon>Brassicales</taxon>
        <taxon>Brassicaceae</taxon>
        <taxon>Brassiceae</taxon>
        <taxon>Brassica</taxon>
    </lineage>
</organism>
<gene>
    <name evidence="1" type="ORF">F2Q69_00037721</name>
</gene>
<sequence length="170" mass="18157">MRDIWPHGHCHPSCLLDWPVLVPAPVSIPGIPSRSLRGFLVLLGSVWSDRLRILLLLRLGTAGDLFVEVSVGEDASLESRDSSGDTAFEDSHLFLIEAGYVASQGFRSMMEDFVEAVGGFLQVPTVGKLFQELIAANCEGGYGPGGLVDIPLQSKSGQSGAKTFAHGSFV</sequence>
<evidence type="ECO:0000313" key="2">
    <source>
        <dbReference type="Proteomes" id="UP000712600"/>
    </source>
</evidence>
<proteinExistence type="predicted"/>
<accession>A0A8S9STF4</accession>
<dbReference type="EMBL" id="QGKX02000004">
    <property type="protein sequence ID" value="KAF3604379.1"/>
    <property type="molecule type" value="Genomic_DNA"/>
</dbReference>
<dbReference type="Proteomes" id="UP000712600">
    <property type="component" value="Unassembled WGS sequence"/>
</dbReference>
<name>A0A8S9STF4_BRACR</name>
<protein>
    <submittedName>
        <fullName evidence="1">Uncharacterized protein</fullName>
    </submittedName>
</protein>
<comment type="caution">
    <text evidence="1">The sequence shown here is derived from an EMBL/GenBank/DDBJ whole genome shotgun (WGS) entry which is preliminary data.</text>
</comment>
<reference evidence="1" key="1">
    <citation type="submission" date="2019-12" db="EMBL/GenBank/DDBJ databases">
        <title>Genome sequencing and annotation of Brassica cretica.</title>
        <authorList>
            <person name="Studholme D.J."/>
            <person name="Sarris P."/>
        </authorList>
    </citation>
    <scope>NUCLEOTIDE SEQUENCE</scope>
    <source>
        <strain evidence="1">PFS-109/04</strain>
        <tissue evidence="1">Leaf</tissue>
    </source>
</reference>
<dbReference type="AlphaFoldDB" id="A0A8S9STF4"/>
<evidence type="ECO:0000313" key="1">
    <source>
        <dbReference type="EMBL" id="KAF3604379.1"/>
    </source>
</evidence>